<reference evidence="1 2" key="1">
    <citation type="journal article" date="2022" name="Nat. Plants">
        <title>Genomes of leafy and leafless Platanthera orchids illuminate the evolution of mycoheterotrophy.</title>
        <authorList>
            <person name="Li M.H."/>
            <person name="Liu K.W."/>
            <person name="Li Z."/>
            <person name="Lu H.C."/>
            <person name="Ye Q.L."/>
            <person name="Zhang D."/>
            <person name="Wang J.Y."/>
            <person name="Li Y.F."/>
            <person name="Zhong Z.M."/>
            <person name="Liu X."/>
            <person name="Yu X."/>
            <person name="Liu D.K."/>
            <person name="Tu X.D."/>
            <person name="Liu B."/>
            <person name="Hao Y."/>
            <person name="Liao X.Y."/>
            <person name="Jiang Y.T."/>
            <person name="Sun W.H."/>
            <person name="Chen J."/>
            <person name="Chen Y.Q."/>
            <person name="Ai Y."/>
            <person name="Zhai J.W."/>
            <person name="Wu S.S."/>
            <person name="Zhou Z."/>
            <person name="Hsiao Y.Y."/>
            <person name="Wu W.L."/>
            <person name="Chen Y.Y."/>
            <person name="Lin Y.F."/>
            <person name="Hsu J.L."/>
            <person name="Li C.Y."/>
            <person name="Wang Z.W."/>
            <person name="Zhao X."/>
            <person name="Zhong W.Y."/>
            <person name="Ma X.K."/>
            <person name="Ma L."/>
            <person name="Huang J."/>
            <person name="Chen G.Z."/>
            <person name="Huang M.Z."/>
            <person name="Huang L."/>
            <person name="Peng D.H."/>
            <person name="Luo Y.B."/>
            <person name="Zou S.Q."/>
            <person name="Chen S.P."/>
            <person name="Lan S."/>
            <person name="Tsai W.C."/>
            <person name="Van de Peer Y."/>
            <person name="Liu Z.J."/>
        </authorList>
    </citation>
    <scope>NUCLEOTIDE SEQUENCE [LARGE SCALE GENOMIC DNA]</scope>
    <source>
        <strain evidence="1">Lor288</strain>
    </source>
</reference>
<comment type="caution">
    <text evidence="1">The sequence shown here is derived from an EMBL/GenBank/DDBJ whole genome shotgun (WGS) entry which is preliminary data.</text>
</comment>
<accession>A0ABR2LXE5</accession>
<gene>
    <name evidence="1" type="ORF">KSP40_PGU015690</name>
</gene>
<proteinExistence type="predicted"/>
<name>A0ABR2LXE5_9ASPA</name>
<dbReference type="Proteomes" id="UP001412067">
    <property type="component" value="Unassembled WGS sequence"/>
</dbReference>
<dbReference type="EMBL" id="JBBWWR010000014">
    <property type="protein sequence ID" value="KAK8953471.1"/>
    <property type="molecule type" value="Genomic_DNA"/>
</dbReference>
<organism evidence="1 2">
    <name type="scientific">Platanthera guangdongensis</name>
    <dbReference type="NCBI Taxonomy" id="2320717"/>
    <lineage>
        <taxon>Eukaryota</taxon>
        <taxon>Viridiplantae</taxon>
        <taxon>Streptophyta</taxon>
        <taxon>Embryophyta</taxon>
        <taxon>Tracheophyta</taxon>
        <taxon>Spermatophyta</taxon>
        <taxon>Magnoliopsida</taxon>
        <taxon>Liliopsida</taxon>
        <taxon>Asparagales</taxon>
        <taxon>Orchidaceae</taxon>
        <taxon>Orchidoideae</taxon>
        <taxon>Orchideae</taxon>
        <taxon>Orchidinae</taxon>
        <taxon>Platanthera</taxon>
    </lineage>
</organism>
<protein>
    <submittedName>
        <fullName evidence="1">Uncharacterized protein</fullName>
    </submittedName>
</protein>
<evidence type="ECO:0000313" key="1">
    <source>
        <dbReference type="EMBL" id="KAK8953471.1"/>
    </source>
</evidence>
<keyword evidence="2" id="KW-1185">Reference proteome</keyword>
<evidence type="ECO:0000313" key="2">
    <source>
        <dbReference type="Proteomes" id="UP001412067"/>
    </source>
</evidence>
<sequence length="99" mass="11637">MLFLTPDNDFAGQEQARVTLFLKRWRTVRRYLQRLELFRRGACGLFERQEACWQDFEGMETLKGWVLGKEELTSPTLGAEAQGYYLHRTPLISQLIRLA</sequence>